<dbReference type="PANTHER" id="PTHR33567">
    <property type="entry name" value="CHROMATE ION TRANSPORTER (EUROFUNG)"/>
    <property type="match status" value="1"/>
</dbReference>
<dbReference type="RefSeq" id="WP_210007291.1">
    <property type="nucleotide sequence ID" value="NZ_BSEO01000014.1"/>
</dbReference>
<proteinExistence type="inferred from homology"/>
<accession>A0A9W6M419</accession>
<dbReference type="EMBL" id="BSEO01000014">
    <property type="protein sequence ID" value="GLJ81148.1"/>
    <property type="molecule type" value="Genomic_DNA"/>
</dbReference>
<feature type="transmembrane region" description="Helical" evidence="7">
    <location>
        <begin position="142"/>
        <end position="174"/>
    </location>
</feature>
<dbReference type="GO" id="GO:0015109">
    <property type="term" value="F:chromate transmembrane transporter activity"/>
    <property type="evidence" value="ECO:0007669"/>
    <property type="project" value="InterPro"/>
</dbReference>
<feature type="transmembrane region" description="Helical" evidence="7">
    <location>
        <begin position="235"/>
        <end position="254"/>
    </location>
</feature>
<keyword evidence="5 7" id="KW-1133">Transmembrane helix</keyword>
<feature type="transmembrane region" description="Helical" evidence="7">
    <location>
        <begin position="203"/>
        <end position="223"/>
    </location>
</feature>
<evidence type="ECO:0000256" key="1">
    <source>
        <dbReference type="ARBA" id="ARBA00004651"/>
    </source>
</evidence>
<dbReference type="NCBIfam" id="TIGR00937">
    <property type="entry name" value="2A51"/>
    <property type="match status" value="1"/>
</dbReference>
<dbReference type="Proteomes" id="UP001142317">
    <property type="component" value="Unassembled WGS sequence"/>
</dbReference>
<evidence type="ECO:0000313" key="9">
    <source>
        <dbReference type="Proteomes" id="UP001142317"/>
    </source>
</evidence>
<evidence type="ECO:0000256" key="3">
    <source>
        <dbReference type="ARBA" id="ARBA00022475"/>
    </source>
</evidence>
<keyword evidence="4 7" id="KW-0812">Transmembrane</keyword>
<evidence type="ECO:0000256" key="6">
    <source>
        <dbReference type="ARBA" id="ARBA00023136"/>
    </source>
</evidence>
<dbReference type="PANTHER" id="PTHR33567:SF3">
    <property type="entry name" value="CHROMATE ION TRANSPORTER (EUROFUNG)"/>
    <property type="match status" value="1"/>
</dbReference>
<sequence length="403" mass="40280">MPNLAAVAGVFLRLGLTSFGGPIAHLGYFRDEFVTRRRWLSDRAYGELVALCQFLPGPASSQVGFAIGMRRAGLAGALAAFAAFTLPSAALMVWAAASVDAVSGPLAGGVIDGLKVVAVAVVAHAVWGMARSLAPDRSRGSIAIAAAVAVLLVGGPYAQLLAIALAAIAGAIWLRDADQSEDAPTSASATALPDALPTAGTRVGVGALVVLALLLVASPIVAATTGSEALALFDAFLRSGALVFGGGHVVLPLLDSSVVGPGWVDAETFLAGYGAAQALPGPLFAFAAYLGALSEVGPGGVAGAAIALAGIFLPGFLLLLGALPLWAAIRRRPRATGAVRGASAAVVGILGAALYDPVFTTSVTRVDQFALALVCFGLLALWRCPAWAVVLLGAGAGAASSWL</sequence>
<protein>
    <submittedName>
        <fullName evidence="8">Chromate transporter</fullName>
    </submittedName>
</protein>
<dbReference type="Pfam" id="PF02417">
    <property type="entry name" value="Chromate_transp"/>
    <property type="match status" value="2"/>
</dbReference>
<evidence type="ECO:0000313" key="8">
    <source>
        <dbReference type="EMBL" id="GLJ81148.1"/>
    </source>
</evidence>
<evidence type="ECO:0000256" key="4">
    <source>
        <dbReference type="ARBA" id="ARBA00022692"/>
    </source>
</evidence>
<comment type="caution">
    <text evidence="8">The sequence shown here is derived from an EMBL/GenBank/DDBJ whole genome shotgun (WGS) entry which is preliminary data.</text>
</comment>
<feature type="transmembrane region" description="Helical" evidence="7">
    <location>
        <begin position="370"/>
        <end position="394"/>
    </location>
</feature>
<feature type="transmembrane region" description="Helical" evidence="7">
    <location>
        <begin position="301"/>
        <end position="326"/>
    </location>
</feature>
<comment type="subcellular location">
    <subcellularLocation>
        <location evidence="1">Cell membrane</location>
        <topology evidence="1">Multi-pass membrane protein</topology>
    </subcellularLocation>
</comment>
<comment type="similarity">
    <text evidence="2">Belongs to the chromate ion transporter (CHR) (TC 2.A.51) family.</text>
</comment>
<organism evidence="8 9">
    <name type="scientific">Microbacterium imperiale</name>
    <dbReference type="NCBI Taxonomy" id="33884"/>
    <lineage>
        <taxon>Bacteria</taxon>
        <taxon>Bacillati</taxon>
        <taxon>Actinomycetota</taxon>
        <taxon>Actinomycetes</taxon>
        <taxon>Micrococcales</taxon>
        <taxon>Microbacteriaceae</taxon>
        <taxon>Microbacterium</taxon>
    </lineage>
</organism>
<reference evidence="8" key="1">
    <citation type="journal article" date="2014" name="Int. J. Syst. Evol. Microbiol.">
        <title>Complete genome sequence of Corynebacterium casei LMG S-19264T (=DSM 44701T), isolated from a smear-ripened cheese.</title>
        <authorList>
            <consortium name="US DOE Joint Genome Institute (JGI-PGF)"/>
            <person name="Walter F."/>
            <person name="Albersmeier A."/>
            <person name="Kalinowski J."/>
            <person name="Ruckert C."/>
        </authorList>
    </citation>
    <scope>NUCLEOTIDE SEQUENCE</scope>
    <source>
        <strain evidence="8">VKM Ac-1447</strain>
    </source>
</reference>
<feature type="transmembrane region" description="Helical" evidence="7">
    <location>
        <begin position="338"/>
        <end position="358"/>
    </location>
</feature>
<feature type="transmembrane region" description="Helical" evidence="7">
    <location>
        <begin position="109"/>
        <end position="130"/>
    </location>
</feature>
<dbReference type="InterPro" id="IPR003370">
    <property type="entry name" value="Chromate_transpt"/>
</dbReference>
<dbReference type="GO" id="GO:0005886">
    <property type="term" value="C:plasma membrane"/>
    <property type="evidence" value="ECO:0007669"/>
    <property type="project" value="UniProtKB-SubCell"/>
</dbReference>
<keyword evidence="6 7" id="KW-0472">Membrane</keyword>
<keyword evidence="3" id="KW-1003">Cell membrane</keyword>
<name>A0A9W6M419_9MICO</name>
<evidence type="ECO:0000256" key="5">
    <source>
        <dbReference type="ARBA" id="ARBA00022989"/>
    </source>
</evidence>
<evidence type="ECO:0000256" key="7">
    <source>
        <dbReference type="SAM" id="Phobius"/>
    </source>
</evidence>
<dbReference type="AlphaFoldDB" id="A0A9W6M419"/>
<feature type="transmembrane region" description="Helical" evidence="7">
    <location>
        <begin position="74"/>
        <end position="97"/>
    </location>
</feature>
<reference evidence="8" key="2">
    <citation type="submission" date="2023-01" db="EMBL/GenBank/DDBJ databases">
        <authorList>
            <person name="Sun Q."/>
            <person name="Evtushenko L."/>
        </authorList>
    </citation>
    <scope>NUCLEOTIDE SEQUENCE</scope>
    <source>
        <strain evidence="8">VKM Ac-1447</strain>
    </source>
</reference>
<dbReference type="InterPro" id="IPR014047">
    <property type="entry name" value="Chr_Tranpt_l_chain"/>
</dbReference>
<gene>
    <name evidence="8" type="primary">chrA</name>
    <name evidence="8" type="ORF">GCM10017586_28310</name>
</gene>
<dbReference type="PIRSF" id="PIRSF004810">
    <property type="entry name" value="ChrA"/>
    <property type="match status" value="1"/>
</dbReference>
<keyword evidence="9" id="KW-1185">Reference proteome</keyword>
<evidence type="ECO:0000256" key="2">
    <source>
        <dbReference type="ARBA" id="ARBA00005262"/>
    </source>
</evidence>